<feature type="transmembrane region" description="Helical" evidence="1">
    <location>
        <begin position="174"/>
        <end position="193"/>
    </location>
</feature>
<evidence type="ECO:0000313" key="2">
    <source>
        <dbReference type="EMBL" id="GLS17499.1"/>
    </source>
</evidence>
<comment type="caution">
    <text evidence="2">The sequence shown here is derived from an EMBL/GenBank/DDBJ whole genome shotgun (WGS) entry which is preliminary data.</text>
</comment>
<keyword evidence="1" id="KW-0812">Transmembrane</keyword>
<feature type="transmembrane region" description="Helical" evidence="1">
    <location>
        <begin position="149"/>
        <end position="167"/>
    </location>
</feature>
<organism evidence="2 3">
    <name type="scientific">Labrys miyagiensis</name>
    <dbReference type="NCBI Taxonomy" id="346912"/>
    <lineage>
        <taxon>Bacteria</taxon>
        <taxon>Pseudomonadati</taxon>
        <taxon>Pseudomonadota</taxon>
        <taxon>Alphaproteobacteria</taxon>
        <taxon>Hyphomicrobiales</taxon>
        <taxon>Xanthobacteraceae</taxon>
        <taxon>Labrys</taxon>
    </lineage>
</organism>
<reference evidence="3" key="1">
    <citation type="journal article" date="2019" name="Int. J. Syst. Evol. Microbiol.">
        <title>The Global Catalogue of Microorganisms (GCM) 10K type strain sequencing project: providing services to taxonomists for standard genome sequencing and annotation.</title>
        <authorList>
            <consortium name="The Broad Institute Genomics Platform"/>
            <consortium name="The Broad Institute Genome Sequencing Center for Infectious Disease"/>
            <person name="Wu L."/>
            <person name="Ma J."/>
        </authorList>
    </citation>
    <scope>NUCLEOTIDE SEQUENCE [LARGE SCALE GENOMIC DNA]</scope>
    <source>
        <strain evidence="3">NBRC 101365</strain>
    </source>
</reference>
<proteinExistence type="predicted"/>
<keyword evidence="3" id="KW-1185">Reference proteome</keyword>
<evidence type="ECO:0000313" key="3">
    <source>
        <dbReference type="Proteomes" id="UP001156882"/>
    </source>
</evidence>
<dbReference type="PANTHER" id="PTHR42709">
    <property type="entry name" value="ALKALINE PHOSPHATASE LIKE PROTEIN"/>
    <property type="match status" value="1"/>
</dbReference>
<protein>
    <submittedName>
        <fullName evidence="2">Cytochrome b561</fullName>
    </submittedName>
</protein>
<name>A0ABQ6CBC9_9HYPH</name>
<keyword evidence="1" id="KW-1133">Transmembrane helix</keyword>
<dbReference type="InterPro" id="IPR051311">
    <property type="entry name" value="DedA_domain"/>
</dbReference>
<feature type="transmembrane region" description="Helical" evidence="1">
    <location>
        <begin position="122"/>
        <end position="143"/>
    </location>
</feature>
<dbReference type="EMBL" id="BSPC01000005">
    <property type="protein sequence ID" value="GLS17499.1"/>
    <property type="molecule type" value="Genomic_DNA"/>
</dbReference>
<sequence>MLRRFYDWMIRASESPFAIWVLGFISFAESSFFPMPPDIMLIPMSVAQPKKAWLYATVCTVTSVVGGVFGYMIGWLLYDTVGTWLINLYGYQHGVEQFRCLYAENGAWIILIKGLTPIPYKIVTITSGFAGYSLFWFVVFSVITRGARFFVLAGILNYFGAPLRAFIEKYLTPVVVGLVIFLVAGVFASHYIFPESSTCH</sequence>
<keyword evidence="1" id="KW-0472">Membrane</keyword>
<dbReference type="Proteomes" id="UP001156882">
    <property type="component" value="Unassembled WGS sequence"/>
</dbReference>
<gene>
    <name evidence="2" type="ORF">GCM10007874_05140</name>
</gene>
<accession>A0ABQ6CBC9</accession>
<dbReference type="RefSeq" id="WP_284310315.1">
    <property type="nucleotide sequence ID" value="NZ_BSPC01000005.1"/>
</dbReference>
<dbReference type="PANTHER" id="PTHR42709:SF11">
    <property type="entry name" value="DEDA FAMILY PROTEIN"/>
    <property type="match status" value="1"/>
</dbReference>
<evidence type="ECO:0000256" key="1">
    <source>
        <dbReference type="SAM" id="Phobius"/>
    </source>
</evidence>
<feature type="transmembrane region" description="Helical" evidence="1">
    <location>
        <begin position="52"/>
        <end position="78"/>
    </location>
</feature>